<feature type="binding site" evidence="3">
    <location>
        <begin position="318"/>
        <end position="321"/>
    </location>
    <ligand>
        <name>CTP</name>
        <dbReference type="ChEBI" id="CHEBI:37563"/>
    </ligand>
</feature>
<keyword evidence="3 4" id="KW-0285">Flavoprotein</keyword>
<reference evidence="7 8" key="1">
    <citation type="submission" date="2016-03" db="EMBL/GenBank/DDBJ databases">
        <title>Speciation and ecological success in dimly lit waters: horizontal gene transfer in a green sulfur bacteria bloom unveiled by metagenomic assembly.</title>
        <authorList>
            <person name="Llorens-Mares T."/>
            <person name="Liu Z."/>
            <person name="Allen L.Z."/>
            <person name="Rusch D.B."/>
            <person name="Craig M.T."/>
            <person name="Dupont C.L."/>
            <person name="Bryant D.A."/>
            <person name="Casamayor E.O."/>
        </authorList>
    </citation>
    <scope>NUCLEOTIDE SEQUENCE [LARGE SCALE GENOMIC DNA]</scope>
    <source>
        <strain evidence="7">CIII</strain>
    </source>
</reference>
<proteinExistence type="inferred from homology"/>
<protein>
    <recommendedName>
        <fullName evidence="3">Coenzyme A biosynthesis bifunctional protein CoaBC</fullName>
    </recommendedName>
    <alternativeName>
        <fullName evidence="3">DNA/pantothenate metabolism flavoprotein</fullName>
    </alternativeName>
    <alternativeName>
        <fullName evidence="3">Phosphopantothenoylcysteine synthetase/decarboxylase</fullName>
        <shortName evidence="3">PPCS-PPCDC</shortName>
    </alternativeName>
    <domain>
        <recommendedName>
            <fullName evidence="3">Phosphopantothenoylcysteine decarboxylase</fullName>
            <shortName evidence="3">PPC decarboxylase</shortName>
            <shortName evidence="3">PPC-DC</shortName>
            <ecNumber evidence="3">4.1.1.36</ecNumber>
        </recommendedName>
        <alternativeName>
            <fullName evidence="3">CoaC</fullName>
        </alternativeName>
    </domain>
    <domain>
        <recommendedName>
            <fullName evidence="3">Phosphopantothenate--cysteine ligase</fullName>
            <ecNumber evidence="3">6.3.2.5</ecNumber>
        </recommendedName>
        <alternativeName>
            <fullName evidence="3">CoaB</fullName>
        </alternativeName>
        <alternativeName>
            <fullName evidence="3">Phosphopantothenoylcysteine synthetase</fullName>
            <shortName evidence="3">PPC synthetase</shortName>
            <shortName evidence="3">PPC-S</shortName>
        </alternativeName>
    </domain>
</protein>
<feature type="binding site" evidence="3">
    <location>
        <position position="337"/>
    </location>
    <ligand>
        <name>CTP</name>
        <dbReference type="ChEBI" id="CHEBI:37563"/>
    </ligand>
</feature>
<keyword evidence="3 4" id="KW-0436">Ligase</keyword>
<gene>
    <name evidence="3" type="primary">coaBC</name>
    <name evidence="7" type="ORF">A3K90_09040</name>
</gene>
<comment type="cofactor">
    <cofactor evidence="3">
        <name>FMN</name>
        <dbReference type="ChEBI" id="CHEBI:58210"/>
    </cofactor>
    <text evidence="3">Binds 1 FMN per subunit.</text>
</comment>
<evidence type="ECO:0000313" key="7">
    <source>
        <dbReference type="EMBL" id="KZK74593.1"/>
    </source>
</evidence>
<feature type="region of interest" description="Phosphopantothenate--cysteine ligase" evidence="3">
    <location>
        <begin position="204"/>
        <end position="418"/>
    </location>
</feature>
<evidence type="ECO:0000256" key="2">
    <source>
        <dbReference type="ARBA" id="ARBA00023239"/>
    </source>
</evidence>
<dbReference type="InterPro" id="IPR003382">
    <property type="entry name" value="Flavoprotein"/>
</dbReference>
<feature type="region of interest" description="Phosphopantothenoylcysteine decarboxylase" evidence="3">
    <location>
        <begin position="1"/>
        <end position="203"/>
    </location>
</feature>
<keyword evidence="1 3" id="KW-0210">Decarboxylase</keyword>
<evidence type="ECO:0000256" key="4">
    <source>
        <dbReference type="RuleBase" id="RU364078"/>
    </source>
</evidence>
<comment type="catalytic activity">
    <reaction evidence="3 4">
        <text>(R)-4'-phosphopantothenate + L-cysteine + CTP = N-[(R)-4-phosphopantothenoyl]-L-cysteine + CMP + diphosphate + H(+)</text>
        <dbReference type="Rhea" id="RHEA:19397"/>
        <dbReference type="ChEBI" id="CHEBI:10986"/>
        <dbReference type="ChEBI" id="CHEBI:15378"/>
        <dbReference type="ChEBI" id="CHEBI:33019"/>
        <dbReference type="ChEBI" id="CHEBI:35235"/>
        <dbReference type="ChEBI" id="CHEBI:37563"/>
        <dbReference type="ChEBI" id="CHEBI:59458"/>
        <dbReference type="ChEBI" id="CHEBI:60377"/>
        <dbReference type="EC" id="6.3.2.5"/>
    </reaction>
</comment>
<dbReference type="EC" id="4.1.1.36" evidence="3"/>
<dbReference type="Proteomes" id="UP000076481">
    <property type="component" value="Unassembled WGS sequence"/>
</dbReference>
<dbReference type="GO" id="GO:0004632">
    <property type="term" value="F:phosphopantothenate--cysteine ligase activity"/>
    <property type="evidence" value="ECO:0007669"/>
    <property type="project" value="UniProtKB-UniRule"/>
</dbReference>
<dbReference type="InterPro" id="IPR007085">
    <property type="entry name" value="DNA/pantothenate-metab_flavo_C"/>
</dbReference>
<comment type="catalytic activity">
    <reaction evidence="3 4">
        <text>N-[(R)-4-phosphopantothenoyl]-L-cysteine + H(+) = (R)-4'-phosphopantetheine + CO2</text>
        <dbReference type="Rhea" id="RHEA:16793"/>
        <dbReference type="ChEBI" id="CHEBI:15378"/>
        <dbReference type="ChEBI" id="CHEBI:16526"/>
        <dbReference type="ChEBI" id="CHEBI:59458"/>
        <dbReference type="ChEBI" id="CHEBI:61723"/>
        <dbReference type="EC" id="4.1.1.36"/>
    </reaction>
</comment>
<dbReference type="EMBL" id="LVWG01000021">
    <property type="protein sequence ID" value="KZK74593.1"/>
    <property type="molecule type" value="Genomic_DNA"/>
</dbReference>
<organism evidence="7 8">
    <name type="scientific">Pelodictyon luteolum</name>
    <dbReference type="NCBI Taxonomy" id="1100"/>
    <lineage>
        <taxon>Bacteria</taxon>
        <taxon>Pseudomonadati</taxon>
        <taxon>Chlorobiota</taxon>
        <taxon>Chlorobiia</taxon>
        <taxon>Chlorobiales</taxon>
        <taxon>Chlorobiaceae</taxon>
        <taxon>Chlorobium/Pelodictyon group</taxon>
        <taxon>Pelodictyon</taxon>
    </lineage>
</organism>
<comment type="similarity">
    <text evidence="3 4">In the C-terminal section; belongs to the PPC synthetase family.</text>
</comment>
<dbReference type="InterPro" id="IPR036551">
    <property type="entry name" value="Flavin_trans-like"/>
</dbReference>
<dbReference type="PANTHER" id="PTHR14359:SF6">
    <property type="entry name" value="PHOSPHOPANTOTHENOYLCYSTEINE DECARBOXYLASE"/>
    <property type="match status" value="1"/>
</dbReference>
<dbReference type="Pfam" id="PF02441">
    <property type="entry name" value="Flavoprotein"/>
    <property type="match status" value="1"/>
</dbReference>
<dbReference type="GO" id="GO:0004633">
    <property type="term" value="F:phosphopantothenoylcysteine decarboxylase activity"/>
    <property type="evidence" value="ECO:0007669"/>
    <property type="project" value="UniProtKB-UniRule"/>
</dbReference>
<evidence type="ECO:0000256" key="1">
    <source>
        <dbReference type="ARBA" id="ARBA00022793"/>
    </source>
</evidence>
<evidence type="ECO:0000259" key="5">
    <source>
        <dbReference type="Pfam" id="PF02441"/>
    </source>
</evidence>
<dbReference type="HAMAP" id="MF_02225">
    <property type="entry name" value="CoaBC"/>
    <property type="match status" value="1"/>
</dbReference>
<sequence length="418" mass="44154">MVFALNRGCSVKGKRIVLGVCGGIAAYKTPHLVRLLKKAGAEVRVALTEAGGRFVSELSLATVSQEPVLRSMFPATDTPGVDYTTHISLGEWADALVIAPATANTIAKLAAGLSDDMLTACFITLRPDRPVLIFPAMDGYMFASPSVQRNTGTLSQQGCRVFSPEQGELASGQCGLGRMADPEEIVRQLQEALTPDPILRGKHVVVTAGPTREKIDGVRFISNYSSGRMGFAIARAAYRRGARVSLITGPVQLPTPEGIVCIKVESAREMDEAARALYEGTDIFIGAAAVADYRPLEAVEGKMKKGAETMAVQLQLSPDILAGFGAQKKAGQLAVGFALETAGGLGNAKGKLESKNLDLIAFNTFEQPGSGFEGDTNRLTLIERNGRTDALPLMTKDEAAGKLLEAVSRIMGAEGGNA</sequence>
<feature type="binding site" evidence="3">
    <location>
        <position position="302"/>
    </location>
    <ligand>
        <name>CTP</name>
        <dbReference type="ChEBI" id="CHEBI:37563"/>
    </ligand>
</feature>
<dbReference type="GO" id="GO:0015937">
    <property type="term" value="P:coenzyme A biosynthetic process"/>
    <property type="evidence" value="ECO:0007669"/>
    <property type="project" value="UniProtKB-UniRule"/>
</dbReference>
<keyword evidence="3" id="KW-0460">Magnesium</keyword>
<feature type="domain" description="Flavoprotein" evidence="5">
    <location>
        <begin position="14"/>
        <end position="192"/>
    </location>
</feature>
<dbReference type="RefSeq" id="WP_303681160.1">
    <property type="nucleotide sequence ID" value="NZ_LVWG01000021.1"/>
</dbReference>
<dbReference type="PANTHER" id="PTHR14359">
    <property type="entry name" value="HOMO-OLIGOMERIC FLAVIN CONTAINING CYS DECARBOXYLASE FAMILY"/>
    <property type="match status" value="1"/>
</dbReference>
<dbReference type="GO" id="GO:0071513">
    <property type="term" value="C:phosphopantothenoylcysteine decarboxylase complex"/>
    <property type="evidence" value="ECO:0007669"/>
    <property type="project" value="TreeGrafter"/>
</dbReference>
<evidence type="ECO:0000256" key="3">
    <source>
        <dbReference type="HAMAP-Rule" id="MF_02225"/>
    </source>
</evidence>
<comment type="cofactor">
    <cofactor evidence="3">
        <name>Mg(2+)</name>
        <dbReference type="ChEBI" id="CHEBI:18420"/>
    </cofactor>
</comment>
<evidence type="ECO:0000259" key="6">
    <source>
        <dbReference type="Pfam" id="PF04127"/>
    </source>
</evidence>
<dbReference type="NCBIfam" id="TIGR00521">
    <property type="entry name" value="coaBC_dfp"/>
    <property type="match status" value="1"/>
</dbReference>
<dbReference type="GO" id="GO:0046872">
    <property type="term" value="F:metal ion binding"/>
    <property type="evidence" value="ECO:0007669"/>
    <property type="project" value="UniProtKB-KW"/>
</dbReference>
<dbReference type="UniPathway" id="UPA00241">
    <property type="reaction ID" value="UER00353"/>
</dbReference>
<dbReference type="Gene3D" id="3.40.50.10300">
    <property type="entry name" value="CoaB-like"/>
    <property type="match status" value="1"/>
</dbReference>
<feature type="binding site" evidence="3">
    <location>
        <position position="355"/>
    </location>
    <ligand>
        <name>CTP</name>
        <dbReference type="ChEBI" id="CHEBI:37563"/>
    </ligand>
</feature>
<feature type="binding site" evidence="3">
    <location>
        <position position="351"/>
    </location>
    <ligand>
        <name>CTP</name>
        <dbReference type="ChEBI" id="CHEBI:37563"/>
    </ligand>
</feature>
<keyword evidence="3" id="KW-0479">Metal-binding</keyword>
<dbReference type="GO" id="GO:0010181">
    <property type="term" value="F:FMN binding"/>
    <property type="evidence" value="ECO:0007669"/>
    <property type="project" value="UniProtKB-UniRule"/>
</dbReference>
<dbReference type="Pfam" id="PF04127">
    <property type="entry name" value="DFP"/>
    <property type="match status" value="1"/>
</dbReference>
<dbReference type="Gene3D" id="3.40.50.1950">
    <property type="entry name" value="Flavin prenyltransferase-like"/>
    <property type="match status" value="1"/>
</dbReference>
<comment type="caution">
    <text evidence="3">Lacks conserved residue(s) required for the propagation of feature annotation.</text>
</comment>
<keyword evidence="3" id="KW-0511">Multifunctional enzyme</keyword>
<keyword evidence="3 4" id="KW-0288">FMN</keyword>
<dbReference type="EC" id="6.3.2.5" evidence="3"/>
<dbReference type="SUPFAM" id="SSF102645">
    <property type="entry name" value="CoaB-like"/>
    <property type="match status" value="1"/>
</dbReference>
<dbReference type="AlphaFoldDB" id="A0A165LYP5"/>
<name>A0A165LYP5_PELLU</name>
<comment type="pathway">
    <text evidence="3 4">Cofactor biosynthesis; coenzyme A biosynthesis; CoA from (R)-pantothenate: step 2/5.</text>
</comment>
<dbReference type="InterPro" id="IPR035929">
    <property type="entry name" value="CoaB-like_sf"/>
</dbReference>
<feature type="domain" description="DNA/pantothenate metabolism flavoprotein C-terminal" evidence="6">
    <location>
        <begin position="199"/>
        <end position="409"/>
    </location>
</feature>
<comment type="similarity">
    <text evidence="3 4">In the N-terminal section; belongs to the HFCD (homo-oligomeric flavin containing Cys decarboxylase) superfamily.</text>
</comment>
<comment type="pathway">
    <text evidence="3 4">Cofactor biosynthesis; coenzyme A biosynthesis; CoA from (R)-pantothenate: step 3/5.</text>
</comment>
<comment type="function">
    <text evidence="3">Catalyzes two sequential steps in the biosynthesis of coenzyme A. In the first step cysteine is conjugated to 4'-phosphopantothenate to form 4-phosphopantothenoylcysteine. In the second step the latter compound is decarboxylated to form 4'-phosphopantotheine.</text>
</comment>
<keyword evidence="2 3" id="KW-0456">Lyase</keyword>
<dbReference type="InterPro" id="IPR005252">
    <property type="entry name" value="CoaBC"/>
</dbReference>
<comment type="caution">
    <text evidence="7">The sequence shown here is derived from an EMBL/GenBank/DDBJ whole genome shotgun (WGS) entry which is preliminary data.</text>
</comment>
<comment type="function">
    <text evidence="4">Catalyzes two steps in the biosynthesis of coenzyme A. In the first step cysteine is conjugated to 4'-phosphopantothenate to form 4-phosphopantothenoylcysteine, in the latter compound is decarboxylated to form 4'-phosphopantotheine.</text>
</comment>
<feature type="binding site" evidence="3">
    <location>
        <position position="292"/>
    </location>
    <ligand>
        <name>CTP</name>
        <dbReference type="ChEBI" id="CHEBI:37563"/>
    </ligand>
</feature>
<evidence type="ECO:0000313" key="8">
    <source>
        <dbReference type="Proteomes" id="UP000076481"/>
    </source>
</evidence>
<dbReference type="GO" id="GO:0015941">
    <property type="term" value="P:pantothenate catabolic process"/>
    <property type="evidence" value="ECO:0007669"/>
    <property type="project" value="InterPro"/>
</dbReference>
<accession>A0A165LYP5</accession>
<dbReference type="SUPFAM" id="SSF52507">
    <property type="entry name" value="Homo-oligomeric flavin-containing Cys decarboxylases, HFCD"/>
    <property type="match status" value="1"/>
</dbReference>